<organism evidence="2 3">
    <name type="scientific">Polarella glacialis</name>
    <name type="common">Dinoflagellate</name>
    <dbReference type="NCBI Taxonomy" id="89957"/>
    <lineage>
        <taxon>Eukaryota</taxon>
        <taxon>Sar</taxon>
        <taxon>Alveolata</taxon>
        <taxon>Dinophyceae</taxon>
        <taxon>Suessiales</taxon>
        <taxon>Suessiaceae</taxon>
        <taxon>Polarella</taxon>
    </lineage>
</organism>
<name>A0A813KEI9_POLGL</name>
<feature type="transmembrane region" description="Helical" evidence="1">
    <location>
        <begin position="15"/>
        <end position="38"/>
    </location>
</feature>
<evidence type="ECO:0000256" key="1">
    <source>
        <dbReference type="SAM" id="Phobius"/>
    </source>
</evidence>
<dbReference type="SUPFAM" id="SSF48452">
    <property type="entry name" value="TPR-like"/>
    <property type="match status" value="1"/>
</dbReference>
<dbReference type="Proteomes" id="UP000626109">
    <property type="component" value="Unassembled WGS sequence"/>
</dbReference>
<sequence length="221" mass="24235">SSVSLDAKEQPQSSVIIVVIAVIVVVIIVVIVVVHLMLRSSLSLQPESTDAMYCQGIALKELGQTEKARARLGWVLLKDPRHKMAKVALAAIMAEKPGELGEGIENTGRLAFDCRRNKKRNWTCSSKDQADGFAGFDPLIQRVMQMAQDFLRSLAEDMSGLFQAPNYVSREMTLAGAIDADIRAEVLPVTVDIFQNSSSGLAFVPEFMEMLRDMPAPLSQV</sequence>
<evidence type="ECO:0000313" key="2">
    <source>
        <dbReference type="EMBL" id="CAE8702440.1"/>
    </source>
</evidence>
<keyword evidence="1" id="KW-0812">Transmembrane</keyword>
<comment type="caution">
    <text evidence="2">The sequence shown here is derived from an EMBL/GenBank/DDBJ whole genome shotgun (WGS) entry which is preliminary data.</text>
</comment>
<dbReference type="EMBL" id="CAJNNW010030096">
    <property type="protein sequence ID" value="CAE8702440.1"/>
    <property type="molecule type" value="Genomic_DNA"/>
</dbReference>
<proteinExistence type="predicted"/>
<dbReference type="InterPro" id="IPR011990">
    <property type="entry name" value="TPR-like_helical_dom_sf"/>
</dbReference>
<protein>
    <submittedName>
        <fullName evidence="2">Uncharacterized protein</fullName>
    </submittedName>
</protein>
<gene>
    <name evidence="2" type="ORF">PGLA2088_LOCUS32427</name>
</gene>
<feature type="non-terminal residue" evidence="2">
    <location>
        <position position="1"/>
    </location>
</feature>
<evidence type="ECO:0000313" key="3">
    <source>
        <dbReference type="Proteomes" id="UP000626109"/>
    </source>
</evidence>
<accession>A0A813KEI9</accession>
<dbReference type="AlphaFoldDB" id="A0A813KEI9"/>
<keyword evidence="1" id="KW-0472">Membrane</keyword>
<dbReference type="Gene3D" id="1.25.40.10">
    <property type="entry name" value="Tetratricopeptide repeat domain"/>
    <property type="match status" value="1"/>
</dbReference>
<feature type="non-terminal residue" evidence="2">
    <location>
        <position position="221"/>
    </location>
</feature>
<keyword evidence="1" id="KW-1133">Transmembrane helix</keyword>
<reference evidence="2" key="1">
    <citation type="submission" date="2021-02" db="EMBL/GenBank/DDBJ databases">
        <authorList>
            <person name="Dougan E. K."/>
            <person name="Rhodes N."/>
            <person name="Thang M."/>
            <person name="Chan C."/>
        </authorList>
    </citation>
    <scope>NUCLEOTIDE SEQUENCE</scope>
</reference>